<keyword evidence="7" id="KW-0931">ER-Golgi transport</keyword>
<dbReference type="Pfam" id="PF12931">
    <property type="entry name" value="TPR_Sec16"/>
    <property type="match status" value="1"/>
</dbReference>
<dbReference type="InterPro" id="IPR001680">
    <property type="entry name" value="WD40_rpt"/>
</dbReference>
<feature type="compositionally biased region" description="Polar residues" evidence="10">
    <location>
        <begin position="931"/>
        <end position="940"/>
    </location>
</feature>
<keyword evidence="4 9" id="KW-0853">WD repeat</keyword>
<dbReference type="SMART" id="SM00320">
    <property type="entry name" value="WD40"/>
    <property type="match status" value="5"/>
</dbReference>
<dbReference type="Gene3D" id="2.130.10.10">
    <property type="entry name" value="YVTN repeat-like/Quinoprotein amine dehydrogenase"/>
    <property type="match status" value="1"/>
</dbReference>
<dbReference type="InterPro" id="IPR036322">
    <property type="entry name" value="WD40_repeat_dom_sf"/>
</dbReference>
<evidence type="ECO:0000313" key="13">
    <source>
        <dbReference type="Proteomes" id="UP001487740"/>
    </source>
</evidence>
<dbReference type="AlphaFoldDB" id="A0AAW0V3A1"/>
<dbReference type="Gene3D" id="1.25.40.1030">
    <property type="match status" value="1"/>
</dbReference>
<feature type="compositionally biased region" description="Pro residues" evidence="10">
    <location>
        <begin position="900"/>
        <end position="916"/>
    </location>
</feature>
<dbReference type="PANTHER" id="PTHR13923">
    <property type="entry name" value="SEC31-RELATED PROTEIN"/>
    <property type="match status" value="1"/>
</dbReference>
<keyword evidence="3" id="KW-0813">Transport</keyword>
<feature type="compositionally biased region" description="Polar residues" evidence="10">
    <location>
        <begin position="798"/>
        <end position="810"/>
    </location>
</feature>
<comment type="caution">
    <text evidence="12">The sequence shown here is derived from an EMBL/GenBank/DDBJ whole genome shotgun (WGS) entry which is preliminary data.</text>
</comment>
<evidence type="ECO:0000256" key="9">
    <source>
        <dbReference type="PROSITE-ProRule" id="PRU00221"/>
    </source>
</evidence>
<comment type="similarity">
    <text evidence="2">Belongs to the WD repeat SEC31 family.</text>
</comment>
<dbReference type="GO" id="GO:0005198">
    <property type="term" value="F:structural molecule activity"/>
    <property type="evidence" value="ECO:0007669"/>
    <property type="project" value="TreeGrafter"/>
</dbReference>
<dbReference type="GO" id="GO:0030127">
    <property type="term" value="C:COPII vesicle coat"/>
    <property type="evidence" value="ECO:0007669"/>
    <property type="project" value="TreeGrafter"/>
</dbReference>
<evidence type="ECO:0000256" key="2">
    <source>
        <dbReference type="ARBA" id="ARBA00009358"/>
    </source>
</evidence>
<comment type="subcellular location">
    <subcellularLocation>
        <location evidence="1">Endoplasmic reticulum</location>
    </subcellularLocation>
</comment>
<dbReference type="InterPro" id="IPR040251">
    <property type="entry name" value="SEC31-like"/>
</dbReference>
<keyword evidence="8" id="KW-0653">Protein transport</keyword>
<reference evidence="12 13" key="1">
    <citation type="submission" date="2023-03" db="EMBL/GenBank/DDBJ databases">
        <title>High-quality genome of Scylla paramamosain provides insights in environmental adaptation.</title>
        <authorList>
            <person name="Zhang L."/>
        </authorList>
    </citation>
    <scope>NUCLEOTIDE SEQUENCE [LARGE SCALE GENOMIC DNA]</scope>
    <source>
        <strain evidence="12">LZ_2023a</strain>
        <tissue evidence="12">Muscle</tissue>
    </source>
</reference>
<evidence type="ECO:0000256" key="7">
    <source>
        <dbReference type="ARBA" id="ARBA00022892"/>
    </source>
</evidence>
<dbReference type="PROSITE" id="PS50082">
    <property type="entry name" value="WD_REPEATS_2"/>
    <property type="match status" value="1"/>
</dbReference>
<dbReference type="EMBL" id="JARAKH010000003">
    <property type="protein sequence ID" value="KAK8405345.1"/>
    <property type="molecule type" value="Genomic_DNA"/>
</dbReference>
<evidence type="ECO:0000256" key="8">
    <source>
        <dbReference type="ARBA" id="ARBA00022927"/>
    </source>
</evidence>
<sequence>MKVKEISQMANIAWSPAAQRPSYLACGTTAKQLDASFNTNSSLNLYDLNTGQTNLEMKLTASIESPARFHALQWSGLGSEASGLIYAGCENKAIYIYDAAKLLAKASDSLVGTTQGLHTGPVFTISCNYLKANFVACGSSDSEVTVWDVTNLSAPIIPGKKLSLGADVTCVEFNRQVEHIFASTCAGHCVVWDLRKQSSIMTISDTVSRMKTSNVIWNPHVATQLLLSSDNDLTPWAQMWDLRYATSPIKTLEGHQRGVLKTAWCVHDPNLLITTAKDSKIYVWNPNEANRGSEIVGEFPSYNQWSFDLDWCKHDPSLVAVSSVDGCVSVYSLLGGGLPPAQSDKFSQIADSFPGMDIPAVVPQGASPQPIRLRNPPKWFARSAGASFAFGGRLVSWNNQSRSVEIAQVVTEPELVERSSQLEAALSQPQFGPYCQSKAEAATQPSDQMLWQYIGANFAESPRTKIMELLGYSTTQVSSRLCPAAPETEGVTAEVLAEKMANLGTANDGSTGSLDPSEQFEMIASGQSFDKTPETETAELEGEGEASSVPVSLEVEVKEGNNQGLITQALLVGDLESAVDLCLKDGMYPHALTLAAHAGPHLFDKTRDAVLKQVDGSIASLVGAVVRGDLTTIATTTKLSNWKEALVAILTYCSNEQFSQLAETLGERLEAKGDSQALLSAVICYMCAGSLEKCVSCWIKTRPSTNKPQDMQDLVEIIMGLQRSLSCAGHSVNLSEGSTVSSLLCQYASLLAAQGVLRTAVSYLNSATQGEMAALRDRLYRALGYPTGTSTATPATPHQTNQRRTSTPHAYGQQQSVSMAYSSDYHWSVKRLWLHPKVEVPQFFLPSQFTPSVQDQQRSVFGAPPLQPLSAPMQNPTFYNPMNPSGPVPQQITPMEPQYGAPPPVATVPPQGPPPAGGLRRGRPGRYIPDSSVTSSTPSGMLNPPQPTPYFTPSAGVTPTPLGAPPLATPQFFSPMSPPTDSTMYGDPQQQQQQQQSQVQLAAKTPAALDSSVPRGWNDPPPPSASRKCVEDQQWGGESRCHVGHSGDKKLMMLKQAKQQQQQQGEAAKPVEPIMCPVPGGMMPEPPQQFMGFQHPQYGAEALRSPPAGPMAAVGEATVPAAASEPPVKGPLPAEHQVIQDILNEVQNRCLLVVQNQQMKQRLEDIGVKMELLYDKLRMNQLSPASVSGVHRIVSHVQAGDYRGALTVHAETIAKGSFSELSSFMPPLKLLLQYCMQLQVFL</sequence>
<dbReference type="GO" id="GO:0015031">
    <property type="term" value="P:protein transport"/>
    <property type="evidence" value="ECO:0007669"/>
    <property type="project" value="UniProtKB-KW"/>
</dbReference>
<evidence type="ECO:0000256" key="1">
    <source>
        <dbReference type="ARBA" id="ARBA00004240"/>
    </source>
</evidence>
<proteinExistence type="inferred from homology"/>
<keyword evidence="6" id="KW-0256">Endoplasmic reticulum</keyword>
<evidence type="ECO:0000256" key="6">
    <source>
        <dbReference type="ARBA" id="ARBA00022824"/>
    </source>
</evidence>
<evidence type="ECO:0000256" key="4">
    <source>
        <dbReference type="ARBA" id="ARBA00022574"/>
    </source>
</evidence>
<dbReference type="Gene3D" id="1.20.940.10">
    <property type="entry name" value="Functional domain of the splicing factor Prp18"/>
    <property type="match status" value="1"/>
</dbReference>
<keyword evidence="5" id="KW-0677">Repeat</keyword>
<dbReference type="Proteomes" id="UP001487740">
    <property type="component" value="Unassembled WGS sequence"/>
</dbReference>
<feature type="region of interest" description="Disordered" evidence="10">
    <location>
        <begin position="862"/>
        <end position="1044"/>
    </location>
</feature>
<feature type="compositionally biased region" description="Polar residues" evidence="10">
    <location>
        <begin position="971"/>
        <end position="983"/>
    </location>
</feature>
<keyword evidence="13" id="KW-1185">Reference proteome</keyword>
<dbReference type="GO" id="GO:0007029">
    <property type="term" value="P:endoplasmic reticulum organization"/>
    <property type="evidence" value="ECO:0007669"/>
    <property type="project" value="TreeGrafter"/>
</dbReference>
<feature type="compositionally biased region" description="Low complexity" evidence="10">
    <location>
        <begin position="989"/>
        <end position="1000"/>
    </location>
</feature>
<feature type="region of interest" description="Disordered" evidence="10">
    <location>
        <begin position="526"/>
        <end position="548"/>
    </location>
</feature>
<evidence type="ECO:0000259" key="11">
    <source>
        <dbReference type="Pfam" id="PF12931"/>
    </source>
</evidence>
<dbReference type="SUPFAM" id="SSF50978">
    <property type="entry name" value="WD40 repeat-like"/>
    <property type="match status" value="1"/>
</dbReference>
<dbReference type="PANTHER" id="PTHR13923:SF11">
    <property type="entry name" value="SECRETORY 31, ISOFORM D"/>
    <property type="match status" value="1"/>
</dbReference>
<gene>
    <name evidence="12" type="ORF">O3P69_001713</name>
</gene>
<dbReference type="GO" id="GO:0070971">
    <property type="term" value="C:endoplasmic reticulum exit site"/>
    <property type="evidence" value="ECO:0007669"/>
    <property type="project" value="TreeGrafter"/>
</dbReference>
<feature type="domain" description="Sec16 Sec23-binding" evidence="11">
    <location>
        <begin position="566"/>
        <end position="693"/>
    </location>
</feature>
<evidence type="ECO:0000256" key="3">
    <source>
        <dbReference type="ARBA" id="ARBA00022448"/>
    </source>
</evidence>
<feature type="compositionally biased region" description="Low complexity" evidence="10">
    <location>
        <begin position="786"/>
        <end position="797"/>
    </location>
</feature>
<feature type="compositionally biased region" description="Polar residues" evidence="10">
    <location>
        <begin position="872"/>
        <end position="893"/>
    </location>
</feature>
<feature type="repeat" description="WD" evidence="9">
    <location>
        <begin position="252"/>
        <end position="285"/>
    </location>
</feature>
<feature type="region of interest" description="Disordered" evidence="10">
    <location>
        <begin position="786"/>
        <end position="810"/>
    </location>
</feature>
<protein>
    <recommendedName>
        <fullName evidence="11">Sec16 Sec23-binding domain-containing protein</fullName>
    </recommendedName>
</protein>
<dbReference type="GO" id="GO:0090110">
    <property type="term" value="P:COPII-coated vesicle cargo loading"/>
    <property type="evidence" value="ECO:0007669"/>
    <property type="project" value="TreeGrafter"/>
</dbReference>
<evidence type="ECO:0000313" key="12">
    <source>
        <dbReference type="EMBL" id="KAK8405345.1"/>
    </source>
</evidence>
<accession>A0AAW0V3A1</accession>
<evidence type="ECO:0000256" key="10">
    <source>
        <dbReference type="SAM" id="MobiDB-lite"/>
    </source>
</evidence>
<dbReference type="InterPro" id="IPR024298">
    <property type="entry name" value="Sec16_Sec23-bd"/>
</dbReference>
<evidence type="ECO:0000256" key="5">
    <source>
        <dbReference type="ARBA" id="ARBA00022737"/>
    </source>
</evidence>
<name>A0AAW0V3A1_SCYPA</name>
<organism evidence="12 13">
    <name type="scientific">Scylla paramamosain</name>
    <name type="common">Mud crab</name>
    <dbReference type="NCBI Taxonomy" id="85552"/>
    <lineage>
        <taxon>Eukaryota</taxon>
        <taxon>Metazoa</taxon>
        <taxon>Ecdysozoa</taxon>
        <taxon>Arthropoda</taxon>
        <taxon>Crustacea</taxon>
        <taxon>Multicrustacea</taxon>
        <taxon>Malacostraca</taxon>
        <taxon>Eumalacostraca</taxon>
        <taxon>Eucarida</taxon>
        <taxon>Decapoda</taxon>
        <taxon>Pleocyemata</taxon>
        <taxon>Brachyura</taxon>
        <taxon>Eubrachyura</taxon>
        <taxon>Portunoidea</taxon>
        <taxon>Portunidae</taxon>
        <taxon>Portuninae</taxon>
        <taxon>Scylla</taxon>
    </lineage>
</organism>
<dbReference type="InterPro" id="IPR015943">
    <property type="entry name" value="WD40/YVTN_repeat-like_dom_sf"/>
</dbReference>